<evidence type="ECO:0000259" key="2">
    <source>
        <dbReference type="Pfam" id="PF00076"/>
    </source>
</evidence>
<sequence>MSYHEDRRESSHEKRGGWGSGGGSGDKWASRLYVGRLSRNVSESDIDDAFGKYGRIREVDQEVPGADRPETAEIQIMVVAEEEGVDSIVGRLKDVLIVVTSGIGLGTG</sequence>
<gene>
    <name evidence="3" type="ORF">AGERDE_LOCUS6172</name>
</gene>
<dbReference type="GO" id="GO:0003723">
    <property type="term" value="F:RNA binding"/>
    <property type="evidence" value="ECO:0007669"/>
    <property type="project" value="InterPro"/>
</dbReference>
<name>A0A9N9AU00_9GLOM</name>
<evidence type="ECO:0000313" key="4">
    <source>
        <dbReference type="Proteomes" id="UP000789831"/>
    </source>
</evidence>
<dbReference type="SUPFAM" id="SSF54928">
    <property type="entry name" value="RNA-binding domain, RBD"/>
    <property type="match status" value="1"/>
</dbReference>
<keyword evidence="4" id="KW-1185">Reference proteome</keyword>
<evidence type="ECO:0000313" key="3">
    <source>
        <dbReference type="EMBL" id="CAG8540796.1"/>
    </source>
</evidence>
<reference evidence="3" key="1">
    <citation type="submission" date="2021-06" db="EMBL/GenBank/DDBJ databases">
        <authorList>
            <person name="Kallberg Y."/>
            <person name="Tangrot J."/>
            <person name="Rosling A."/>
        </authorList>
    </citation>
    <scope>NUCLEOTIDE SEQUENCE</scope>
    <source>
        <strain evidence="3">MT106</strain>
    </source>
</reference>
<accession>A0A9N9AU00</accession>
<proteinExistence type="predicted"/>
<organism evidence="3 4">
    <name type="scientific">Ambispora gerdemannii</name>
    <dbReference type="NCBI Taxonomy" id="144530"/>
    <lineage>
        <taxon>Eukaryota</taxon>
        <taxon>Fungi</taxon>
        <taxon>Fungi incertae sedis</taxon>
        <taxon>Mucoromycota</taxon>
        <taxon>Glomeromycotina</taxon>
        <taxon>Glomeromycetes</taxon>
        <taxon>Archaeosporales</taxon>
        <taxon>Ambisporaceae</taxon>
        <taxon>Ambispora</taxon>
    </lineage>
</organism>
<dbReference type="InterPro" id="IPR000504">
    <property type="entry name" value="RRM_dom"/>
</dbReference>
<dbReference type="InterPro" id="IPR035979">
    <property type="entry name" value="RBD_domain_sf"/>
</dbReference>
<feature type="domain" description="RRM" evidence="2">
    <location>
        <begin position="32"/>
        <end position="60"/>
    </location>
</feature>
<dbReference type="InterPro" id="IPR012677">
    <property type="entry name" value="Nucleotide-bd_a/b_plait_sf"/>
</dbReference>
<dbReference type="AlphaFoldDB" id="A0A9N9AU00"/>
<feature type="region of interest" description="Disordered" evidence="1">
    <location>
        <begin position="1"/>
        <end position="27"/>
    </location>
</feature>
<dbReference type="Gene3D" id="3.30.70.330">
    <property type="match status" value="1"/>
</dbReference>
<protein>
    <submittedName>
        <fullName evidence="3">6522_t:CDS:1</fullName>
    </submittedName>
</protein>
<dbReference type="OrthoDB" id="1099063at2759"/>
<dbReference type="Proteomes" id="UP000789831">
    <property type="component" value="Unassembled WGS sequence"/>
</dbReference>
<feature type="compositionally biased region" description="Basic and acidic residues" evidence="1">
    <location>
        <begin position="1"/>
        <end position="16"/>
    </location>
</feature>
<dbReference type="Pfam" id="PF00076">
    <property type="entry name" value="RRM_1"/>
    <property type="match status" value="1"/>
</dbReference>
<dbReference type="EMBL" id="CAJVPL010000924">
    <property type="protein sequence ID" value="CAG8540796.1"/>
    <property type="molecule type" value="Genomic_DNA"/>
</dbReference>
<comment type="caution">
    <text evidence="3">The sequence shown here is derived from an EMBL/GenBank/DDBJ whole genome shotgun (WGS) entry which is preliminary data.</text>
</comment>
<evidence type="ECO:0000256" key="1">
    <source>
        <dbReference type="SAM" id="MobiDB-lite"/>
    </source>
</evidence>